<feature type="region of interest" description="Disordered" evidence="1">
    <location>
        <begin position="98"/>
        <end position="123"/>
    </location>
</feature>
<dbReference type="Proteomes" id="UP000001312">
    <property type="component" value="Unassembled WGS sequence"/>
</dbReference>
<evidence type="ECO:0000256" key="1">
    <source>
        <dbReference type="SAM" id="MobiDB-lite"/>
    </source>
</evidence>
<sequence length="168" mass="18456">MRIPHSSIHYSSNKLPRELTYFGDQFSSVWKTGYTILSTENKLSDMGSKDLNGTLVVDTTSEYPYGSLLRLVNGEFLGNDNQARFCAQCQSQSQTKNTYTYTSSSDSEGQTGSQAGSQSQTQGDAFEEGSAVRVYINGTQNLPVGCVEVRLVVEWVDSEELGETLGYS</sequence>
<dbReference type="InParanoid" id="A7F8K3"/>
<dbReference type="AlphaFoldDB" id="A7F8K3"/>
<dbReference type="EMBL" id="CH476648">
    <property type="protein sequence ID" value="EDN99074.1"/>
    <property type="molecule type" value="Genomic_DNA"/>
</dbReference>
<organism evidence="2 3">
    <name type="scientific">Sclerotinia sclerotiorum (strain ATCC 18683 / 1980 / Ss-1)</name>
    <name type="common">White mold</name>
    <name type="synonym">Whetzelinia sclerotiorum</name>
    <dbReference type="NCBI Taxonomy" id="665079"/>
    <lineage>
        <taxon>Eukaryota</taxon>
        <taxon>Fungi</taxon>
        <taxon>Dikarya</taxon>
        <taxon>Ascomycota</taxon>
        <taxon>Pezizomycotina</taxon>
        <taxon>Leotiomycetes</taxon>
        <taxon>Helotiales</taxon>
        <taxon>Sclerotiniaceae</taxon>
        <taxon>Sclerotinia</taxon>
    </lineage>
</organism>
<keyword evidence="3" id="KW-1185">Reference proteome</keyword>
<dbReference type="GeneID" id="5481225"/>
<protein>
    <submittedName>
        <fullName evidence="2">Uncharacterized protein</fullName>
    </submittedName>
</protein>
<gene>
    <name evidence="2" type="ORF">SS1G_13934</name>
</gene>
<dbReference type="STRING" id="665079.A7F8K3"/>
<dbReference type="KEGG" id="ssl:SS1G_13934"/>
<evidence type="ECO:0000313" key="3">
    <source>
        <dbReference type="Proteomes" id="UP000001312"/>
    </source>
</evidence>
<evidence type="ECO:0000313" key="2">
    <source>
        <dbReference type="EMBL" id="EDN99074.1"/>
    </source>
</evidence>
<proteinExistence type="predicted"/>
<feature type="compositionally biased region" description="Low complexity" evidence="1">
    <location>
        <begin position="107"/>
        <end position="123"/>
    </location>
</feature>
<accession>A7F8K3</accession>
<dbReference type="RefSeq" id="XP_001585074.1">
    <property type="nucleotide sequence ID" value="XM_001585024.1"/>
</dbReference>
<reference evidence="3" key="1">
    <citation type="journal article" date="2011" name="PLoS Genet.">
        <title>Genomic analysis of the necrotrophic fungal pathogens Sclerotinia sclerotiorum and Botrytis cinerea.</title>
        <authorList>
            <person name="Amselem J."/>
            <person name="Cuomo C.A."/>
            <person name="van Kan J.A."/>
            <person name="Viaud M."/>
            <person name="Benito E.P."/>
            <person name="Couloux A."/>
            <person name="Coutinho P.M."/>
            <person name="de Vries R.P."/>
            <person name="Dyer P.S."/>
            <person name="Fillinger S."/>
            <person name="Fournier E."/>
            <person name="Gout L."/>
            <person name="Hahn M."/>
            <person name="Kohn L."/>
            <person name="Lapalu N."/>
            <person name="Plummer K.M."/>
            <person name="Pradier J.M."/>
            <person name="Quevillon E."/>
            <person name="Sharon A."/>
            <person name="Simon A."/>
            <person name="ten Have A."/>
            <person name="Tudzynski B."/>
            <person name="Tudzynski P."/>
            <person name="Wincker P."/>
            <person name="Andrew M."/>
            <person name="Anthouard V."/>
            <person name="Beever R.E."/>
            <person name="Beffa R."/>
            <person name="Benoit I."/>
            <person name="Bouzid O."/>
            <person name="Brault B."/>
            <person name="Chen Z."/>
            <person name="Choquer M."/>
            <person name="Collemare J."/>
            <person name="Cotton P."/>
            <person name="Danchin E.G."/>
            <person name="Da Silva C."/>
            <person name="Gautier A."/>
            <person name="Giraud C."/>
            <person name="Giraud T."/>
            <person name="Gonzalez C."/>
            <person name="Grossetete S."/>
            <person name="Guldener U."/>
            <person name="Henrissat B."/>
            <person name="Howlett B.J."/>
            <person name="Kodira C."/>
            <person name="Kretschmer M."/>
            <person name="Lappartient A."/>
            <person name="Leroch M."/>
            <person name="Levis C."/>
            <person name="Mauceli E."/>
            <person name="Neuveglise C."/>
            <person name="Oeser B."/>
            <person name="Pearson M."/>
            <person name="Poulain J."/>
            <person name="Poussereau N."/>
            <person name="Quesneville H."/>
            <person name="Rascle C."/>
            <person name="Schumacher J."/>
            <person name="Segurens B."/>
            <person name="Sexton A."/>
            <person name="Silva E."/>
            <person name="Sirven C."/>
            <person name="Soanes D.M."/>
            <person name="Talbot N.J."/>
            <person name="Templeton M."/>
            <person name="Yandava C."/>
            <person name="Yarden O."/>
            <person name="Zeng Q."/>
            <person name="Rollins J.A."/>
            <person name="Lebrun M.H."/>
            <person name="Dickman M."/>
        </authorList>
    </citation>
    <scope>NUCLEOTIDE SEQUENCE [LARGE SCALE GENOMIC DNA]</scope>
    <source>
        <strain evidence="3">ATCC 18683 / 1980 / Ss-1</strain>
    </source>
</reference>
<name>A7F8K3_SCLS1</name>